<evidence type="ECO:0000313" key="4">
    <source>
        <dbReference type="Proteomes" id="UP000749293"/>
    </source>
</evidence>
<sequence length="280" mass="30495">MERTESGLYISSSTDCSALLHELYTHDSSEDCLTDKEAADLVRAHVLSLRRDSQPARILRSLIHPRHPLHPSSSSSSSATTPTPTSTTTTCTSTSTSSFAPPSYTKDHQPDSLDDAALHSLFGAANALFFANRLSRRVTWDWSSTSKSTSKTACSSSSLSSSSSSSAETRYEAHVVGTTALRRSTGLGGWETLIVLSAPILRDARYSRRLLIATFLHEMIHSFLFVTCGLGHAAAASAAGHHTPGFRAIAETIDGWVGRDLLRLADVEADLEWFRHCRQW</sequence>
<protein>
    <submittedName>
        <fullName evidence="3">SprT-like family</fullName>
    </submittedName>
</protein>
<proteinExistence type="predicted"/>
<dbReference type="OrthoDB" id="5236983at2759"/>
<dbReference type="Pfam" id="PF10263">
    <property type="entry name" value="SprT-like"/>
    <property type="match status" value="1"/>
</dbReference>
<evidence type="ECO:0000313" key="3">
    <source>
        <dbReference type="EMBL" id="KAF4125184.1"/>
    </source>
</evidence>
<reference evidence="3" key="1">
    <citation type="submission" date="2020-03" db="EMBL/GenBank/DDBJ databases">
        <title>Site-based positive gene gene selection in Geosmithia morbida across the United States reveals a broad range of putative effectors and factors for local host and environmental adapation.</title>
        <authorList>
            <person name="Onufrak A."/>
            <person name="Murdoch R.W."/>
            <person name="Gazis R."/>
            <person name="Huff M."/>
            <person name="Staton M."/>
            <person name="Klingeman W."/>
            <person name="Hadziabdic D."/>
        </authorList>
    </citation>
    <scope>NUCLEOTIDE SEQUENCE</scope>
    <source>
        <strain evidence="3">1262</strain>
    </source>
</reference>
<organism evidence="3 4">
    <name type="scientific">Geosmithia morbida</name>
    <dbReference type="NCBI Taxonomy" id="1094350"/>
    <lineage>
        <taxon>Eukaryota</taxon>
        <taxon>Fungi</taxon>
        <taxon>Dikarya</taxon>
        <taxon>Ascomycota</taxon>
        <taxon>Pezizomycotina</taxon>
        <taxon>Sordariomycetes</taxon>
        <taxon>Hypocreomycetidae</taxon>
        <taxon>Hypocreales</taxon>
        <taxon>Bionectriaceae</taxon>
        <taxon>Geosmithia</taxon>
    </lineage>
</organism>
<keyword evidence="4" id="KW-1185">Reference proteome</keyword>
<accession>A0A9P4Z0I4</accession>
<feature type="compositionally biased region" description="Low complexity" evidence="1">
    <location>
        <begin position="71"/>
        <end position="103"/>
    </location>
</feature>
<feature type="region of interest" description="Disordered" evidence="1">
    <location>
        <begin position="64"/>
        <end position="110"/>
    </location>
</feature>
<feature type="domain" description="SprT-like" evidence="2">
    <location>
        <begin position="119"/>
        <end position="256"/>
    </location>
</feature>
<dbReference type="InterPro" id="IPR006640">
    <property type="entry name" value="SprT-like_domain"/>
</dbReference>
<dbReference type="AlphaFoldDB" id="A0A9P4Z0I4"/>
<dbReference type="GeneID" id="55970251"/>
<gene>
    <name evidence="3" type="ORF">GMORB2_4023</name>
</gene>
<dbReference type="RefSeq" id="XP_035323836.1">
    <property type="nucleotide sequence ID" value="XM_035465999.1"/>
</dbReference>
<evidence type="ECO:0000256" key="1">
    <source>
        <dbReference type="SAM" id="MobiDB-lite"/>
    </source>
</evidence>
<dbReference type="Proteomes" id="UP000749293">
    <property type="component" value="Unassembled WGS sequence"/>
</dbReference>
<dbReference type="GO" id="GO:0006950">
    <property type="term" value="P:response to stress"/>
    <property type="evidence" value="ECO:0007669"/>
    <property type="project" value="UniProtKB-ARBA"/>
</dbReference>
<dbReference type="EMBL" id="JAANYQ010000003">
    <property type="protein sequence ID" value="KAF4125184.1"/>
    <property type="molecule type" value="Genomic_DNA"/>
</dbReference>
<comment type="caution">
    <text evidence="3">The sequence shown here is derived from an EMBL/GenBank/DDBJ whole genome shotgun (WGS) entry which is preliminary data.</text>
</comment>
<name>A0A9P4Z0I4_9HYPO</name>
<evidence type="ECO:0000259" key="2">
    <source>
        <dbReference type="Pfam" id="PF10263"/>
    </source>
</evidence>